<protein>
    <submittedName>
        <fullName evidence="1">Uncharacterized protein</fullName>
    </submittedName>
</protein>
<dbReference type="EMBL" id="JACXXJ020000005">
    <property type="protein sequence ID" value="MBF2715057.1"/>
    <property type="molecule type" value="Genomic_DNA"/>
</dbReference>
<proteinExistence type="predicted"/>
<sequence length="58" mass="6556">MTTQSPKTARKPLFSVRFRDGHTVITTADNSLKAEQKALRTRPGFIETIRIIKGKRDA</sequence>
<gene>
    <name evidence="1" type="ORF">IEI95_012625</name>
</gene>
<evidence type="ECO:0000313" key="1">
    <source>
        <dbReference type="EMBL" id="MBF2715057.1"/>
    </source>
</evidence>
<organism evidence="1 2">
    <name type="scientific">Agrobacterium vitis</name>
    <name type="common">Rhizobium vitis</name>
    <dbReference type="NCBI Taxonomy" id="373"/>
    <lineage>
        <taxon>Bacteria</taxon>
        <taxon>Pseudomonadati</taxon>
        <taxon>Pseudomonadota</taxon>
        <taxon>Alphaproteobacteria</taxon>
        <taxon>Hyphomicrobiales</taxon>
        <taxon>Rhizobiaceae</taxon>
        <taxon>Rhizobium/Agrobacterium group</taxon>
        <taxon>Agrobacterium</taxon>
    </lineage>
</organism>
<dbReference type="AlphaFoldDB" id="A0AAE2REM0"/>
<name>A0AAE2REM0_AGRVI</name>
<comment type="caution">
    <text evidence="1">The sequence shown here is derived from an EMBL/GenBank/DDBJ whole genome shotgun (WGS) entry which is preliminary data.</text>
</comment>
<reference evidence="1" key="1">
    <citation type="submission" date="2020-11" db="EMBL/GenBank/DDBJ databases">
        <title>Agrobacterium vitis strain K377 genome.</title>
        <authorList>
            <person name="Xi H."/>
        </authorList>
    </citation>
    <scope>NUCLEOTIDE SEQUENCE</scope>
    <source>
        <strain evidence="1">K377</strain>
    </source>
</reference>
<evidence type="ECO:0000313" key="2">
    <source>
        <dbReference type="Proteomes" id="UP000655037"/>
    </source>
</evidence>
<dbReference type="Proteomes" id="UP000655037">
    <property type="component" value="Unassembled WGS sequence"/>
</dbReference>
<accession>A0AAE2REM0</accession>
<dbReference type="RefSeq" id="WP_194416501.1">
    <property type="nucleotide sequence ID" value="NZ_JACXXJ020000005.1"/>
</dbReference>